<gene>
    <name evidence="2" type="ORF">J1C47_02115</name>
</gene>
<dbReference type="InterPro" id="IPR051532">
    <property type="entry name" value="Ester_Hydrolysis_Enzymes"/>
</dbReference>
<dbReference type="PANTHER" id="PTHR30383:SF24">
    <property type="entry name" value="THIOESTERASE 1_PROTEASE 1_LYSOPHOSPHOLIPASE L1"/>
    <property type="match status" value="1"/>
</dbReference>
<dbReference type="Proteomes" id="UP000664288">
    <property type="component" value="Unassembled WGS sequence"/>
</dbReference>
<dbReference type="PANTHER" id="PTHR30383">
    <property type="entry name" value="THIOESTERASE 1/PROTEASE 1/LYSOPHOSPHOLIPASE L1"/>
    <property type="match status" value="1"/>
</dbReference>
<dbReference type="Pfam" id="PF04311">
    <property type="entry name" value="DUF459"/>
    <property type="match status" value="1"/>
</dbReference>
<dbReference type="EMBL" id="JAFMPY010000001">
    <property type="protein sequence ID" value="MBO0902426.1"/>
    <property type="molecule type" value="Genomic_DNA"/>
</dbReference>
<reference evidence="2 3" key="1">
    <citation type="submission" date="2021-03" db="EMBL/GenBank/DDBJ databases">
        <title>Whole genome sequence of Jiella sp. MQZ13P-4.</title>
        <authorList>
            <person name="Tuo L."/>
        </authorList>
    </citation>
    <scope>NUCLEOTIDE SEQUENCE [LARGE SCALE GENOMIC DNA]</scope>
    <source>
        <strain evidence="2 3">MQZ13P-4</strain>
    </source>
</reference>
<dbReference type="InterPro" id="IPR036514">
    <property type="entry name" value="SGNH_hydro_sf"/>
</dbReference>
<protein>
    <submittedName>
        <fullName evidence="2">DUF459 domain-containing protein</fullName>
    </submittedName>
</protein>
<accession>A0ABS3J1J4</accession>
<sequence>MAASGPGLTQTSAAEVATEPQEAPKPRDFRIAVLGDSLGEGVYSGLAQLVRGEPNIAVKKYARVNTGIARSDRYDWPEAVDELAENPMDAALLVFGANDLQTIRESGKAYYYKQAAWEEKYRKRVAHIVKAFTDRGIKVYWLSLPITRKNRFQKDYAYLNEIFKEEAEANGATFIDAWNAFADENGDYSATFTVDGKSTIIRASDGVHFTPAGYQVYAGLALDKLRADLNF</sequence>
<keyword evidence="3" id="KW-1185">Reference proteome</keyword>
<evidence type="ECO:0000313" key="3">
    <source>
        <dbReference type="Proteomes" id="UP000664288"/>
    </source>
</evidence>
<proteinExistence type="predicted"/>
<evidence type="ECO:0000313" key="2">
    <source>
        <dbReference type="EMBL" id="MBO0902426.1"/>
    </source>
</evidence>
<dbReference type="SUPFAM" id="SSF52266">
    <property type="entry name" value="SGNH hydrolase"/>
    <property type="match status" value="1"/>
</dbReference>
<organism evidence="2 3">
    <name type="scientific">Jiella sonneratiae</name>
    <dbReference type="NCBI Taxonomy" id="2816856"/>
    <lineage>
        <taxon>Bacteria</taxon>
        <taxon>Pseudomonadati</taxon>
        <taxon>Pseudomonadota</taxon>
        <taxon>Alphaproteobacteria</taxon>
        <taxon>Hyphomicrobiales</taxon>
        <taxon>Aurantimonadaceae</taxon>
        <taxon>Jiella</taxon>
    </lineage>
</organism>
<comment type="caution">
    <text evidence="2">The sequence shown here is derived from an EMBL/GenBank/DDBJ whole genome shotgun (WGS) entry which is preliminary data.</text>
</comment>
<name>A0ABS3J1J4_9HYPH</name>
<dbReference type="InterPro" id="IPR007407">
    <property type="entry name" value="DUF459"/>
</dbReference>
<evidence type="ECO:0000256" key="1">
    <source>
        <dbReference type="SAM" id="MobiDB-lite"/>
    </source>
</evidence>
<dbReference type="Gene3D" id="3.40.50.1110">
    <property type="entry name" value="SGNH hydrolase"/>
    <property type="match status" value="1"/>
</dbReference>
<feature type="region of interest" description="Disordered" evidence="1">
    <location>
        <begin position="1"/>
        <end position="25"/>
    </location>
</feature>